<dbReference type="GO" id="GO:0005762">
    <property type="term" value="C:mitochondrial large ribosomal subunit"/>
    <property type="evidence" value="ECO:0007669"/>
    <property type="project" value="TreeGrafter"/>
</dbReference>
<dbReference type="InterPro" id="IPR013870">
    <property type="entry name" value="Ribosomal_mL54"/>
</dbReference>
<name>A0A0G2E8P4_9PEZI</name>
<sequence length="227" mass="24238">MICPRCLLRAGSRGLRSSVTPTNSSTTTIRAFTTTRAASAKAPSTDAARSASPAPPATSTSEAQPFSTPLTPSPSGPGGVDVPKKPSSTPVLVQSSVPAGTPLKGLNFLKNKTDPVAMEDSEYPAWLWTVLRPEGASKEDADEGDLFSKSKKQRRLAAKRLRRQAMLNPDLLAPKVPVYEQTIDLPAGDGSAKGSLHADRAREDLTKAMRTQRRKQIKEANFLKAMG</sequence>
<protein>
    <recommendedName>
        <fullName evidence="7">Large ribosomal subunit protein mL54</fullName>
    </recommendedName>
</protein>
<comment type="caution">
    <text evidence="9">The sequence shown here is derived from an EMBL/GenBank/DDBJ whole genome shotgun (WGS) entry which is preliminary data.</text>
</comment>
<feature type="compositionally biased region" description="Polar residues" evidence="8">
    <location>
        <begin position="88"/>
        <end position="97"/>
    </location>
</feature>
<proteinExistence type="inferred from homology"/>
<comment type="similarity">
    <text evidence="6">Belongs to the mitochondrion-specific ribosomal protein mL54 family.</text>
</comment>
<gene>
    <name evidence="9" type="ORF">UCDDS831_g05547</name>
</gene>
<evidence type="ECO:0000256" key="6">
    <source>
        <dbReference type="ARBA" id="ARBA00033752"/>
    </source>
</evidence>
<accession>A0A0G2E8P4</accession>
<evidence type="ECO:0000256" key="5">
    <source>
        <dbReference type="ARBA" id="ARBA00023274"/>
    </source>
</evidence>
<keyword evidence="3 9" id="KW-0689">Ribosomal protein</keyword>
<dbReference type="PANTHER" id="PTHR28595">
    <property type="entry name" value="39S RIBOSOMAL PROTEIN L54, MITOCHONDRIAL"/>
    <property type="match status" value="1"/>
</dbReference>
<reference evidence="9 10" key="1">
    <citation type="submission" date="2015-03" db="EMBL/GenBank/DDBJ databases">
        <authorList>
            <person name="Morales-Cruz A."/>
            <person name="Amrine K.C."/>
            <person name="Cantu D."/>
        </authorList>
    </citation>
    <scope>NUCLEOTIDE SEQUENCE [LARGE SCALE GENOMIC DNA]</scope>
    <source>
        <strain evidence="9">DS831</strain>
    </source>
</reference>
<dbReference type="Proteomes" id="UP000034182">
    <property type="component" value="Unassembled WGS sequence"/>
</dbReference>
<dbReference type="EMBL" id="LAQI01000113">
    <property type="protein sequence ID" value="KKY19342.1"/>
    <property type="molecule type" value="Genomic_DNA"/>
</dbReference>
<evidence type="ECO:0000256" key="8">
    <source>
        <dbReference type="SAM" id="MobiDB-lite"/>
    </source>
</evidence>
<evidence type="ECO:0000256" key="7">
    <source>
        <dbReference type="ARBA" id="ARBA00035179"/>
    </source>
</evidence>
<dbReference type="AlphaFoldDB" id="A0A0G2E8P4"/>
<feature type="region of interest" description="Disordered" evidence="8">
    <location>
        <begin position="34"/>
        <end position="97"/>
    </location>
</feature>
<reference evidence="9 10" key="2">
    <citation type="submission" date="2015-05" db="EMBL/GenBank/DDBJ databases">
        <title>Distinctive expansion of gene families associated with plant cell wall degradation and secondary metabolism in the genomes of grapevine trunk pathogens.</title>
        <authorList>
            <person name="Lawrence D.P."/>
            <person name="Travadon R."/>
            <person name="Rolshausen P.E."/>
            <person name="Baumgartner K."/>
        </authorList>
    </citation>
    <scope>NUCLEOTIDE SEQUENCE [LARGE SCALE GENOMIC DNA]</scope>
    <source>
        <strain evidence="9">DS831</strain>
    </source>
</reference>
<keyword evidence="2" id="KW-0809">Transit peptide</keyword>
<evidence type="ECO:0000256" key="3">
    <source>
        <dbReference type="ARBA" id="ARBA00022980"/>
    </source>
</evidence>
<dbReference type="Pfam" id="PF08561">
    <property type="entry name" value="Ribosomal_L37"/>
    <property type="match status" value="1"/>
</dbReference>
<feature type="compositionally biased region" description="Low complexity" evidence="8">
    <location>
        <begin position="34"/>
        <end position="70"/>
    </location>
</feature>
<evidence type="ECO:0000256" key="1">
    <source>
        <dbReference type="ARBA" id="ARBA00004173"/>
    </source>
</evidence>
<organism evidence="9 10">
    <name type="scientific">Diplodia seriata</name>
    <dbReference type="NCBI Taxonomy" id="420778"/>
    <lineage>
        <taxon>Eukaryota</taxon>
        <taxon>Fungi</taxon>
        <taxon>Dikarya</taxon>
        <taxon>Ascomycota</taxon>
        <taxon>Pezizomycotina</taxon>
        <taxon>Dothideomycetes</taxon>
        <taxon>Dothideomycetes incertae sedis</taxon>
        <taxon>Botryosphaeriales</taxon>
        <taxon>Botryosphaeriaceae</taxon>
        <taxon>Diplodia</taxon>
    </lineage>
</organism>
<evidence type="ECO:0000256" key="2">
    <source>
        <dbReference type="ARBA" id="ARBA00022946"/>
    </source>
</evidence>
<evidence type="ECO:0000313" key="10">
    <source>
        <dbReference type="Proteomes" id="UP000034182"/>
    </source>
</evidence>
<dbReference type="GO" id="GO:0003735">
    <property type="term" value="F:structural constituent of ribosome"/>
    <property type="evidence" value="ECO:0007669"/>
    <property type="project" value="TreeGrafter"/>
</dbReference>
<comment type="subcellular location">
    <subcellularLocation>
        <location evidence="1">Mitochondrion</location>
    </subcellularLocation>
</comment>
<keyword evidence="4" id="KW-0496">Mitochondrion</keyword>
<keyword evidence="5" id="KW-0687">Ribonucleoprotein</keyword>
<evidence type="ECO:0000256" key="4">
    <source>
        <dbReference type="ARBA" id="ARBA00023128"/>
    </source>
</evidence>
<dbReference type="PANTHER" id="PTHR28595:SF1">
    <property type="entry name" value="LARGE RIBOSOMAL SUBUNIT PROTEIN ML54"/>
    <property type="match status" value="1"/>
</dbReference>
<evidence type="ECO:0000313" key="9">
    <source>
        <dbReference type="EMBL" id="KKY19342.1"/>
    </source>
</evidence>